<protein>
    <submittedName>
        <fullName evidence="1">Uncharacterized protein</fullName>
    </submittedName>
</protein>
<sequence length="98" mass="10607">MDSSGVAPSGLAQAASGATPAIIAVDAHKKAANRVNLETSRIFYDTIPELRTTHGTRGNRSLSGVRHDWNVYNAPATQKASQIQKQTPRIFHKLLDPD</sequence>
<organism evidence="1 2">
    <name type="scientific">Gluconobacter kanchanaburiensis NBRC 103587</name>
    <dbReference type="NCBI Taxonomy" id="1307948"/>
    <lineage>
        <taxon>Bacteria</taxon>
        <taxon>Pseudomonadati</taxon>
        <taxon>Pseudomonadota</taxon>
        <taxon>Alphaproteobacteria</taxon>
        <taxon>Acetobacterales</taxon>
        <taxon>Acetobacteraceae</taxon>
        <taxon>Gluconobacter</taxon>
    </lineage>
</organism>
<dbReference type="Proteomes" id="UP000321079">
    <property type="component" value="Unassembled WGS sequence"/>
</dbReference>
<name>A0A511B4Z9_9PROT</name>
<evidence type="ECO:0000313" key="2">
    <source>
        <dbReference type="Proteomes" id="UP000321079"/>
    </source>
</evidence>
<evidence type="ECO:0000313" key="1">
    <source>
        <dbReference type="EMBL" id="GEK95509.1"/>
    </source>
</evidence>
<accession>A0A511B4Z9</accession>
<proteinExistence type="predicted"/>
<dbReference type="EMBL" id="BJVA01000003">
    <property type="protein sequence ID" value="GEK95509.1"/>
    <property type="molecule type" value="Genomic_DNA"/>
</dbReference>
<dbReference type="AlphaFoldDB" id="A0A511B4Z9"/>
<keyword evidence="2" id="KW-1185">Reference proteome</keyword>
<reference evidence="1 2" key="1">
    <citation type="submission" date="2019-07" db="EMBL/GenBank/DDBJ databases">
        <title>Whole genome shotgun sequence of Gluconobacter kanchanaburiensis NBRC 103587.</title>
        <authorList>
            <person name="Hosoyama A."/>
            <person name="Uohara A."/>
            <person name="Ohji S."/>
            <person name="Ichikawa N."/>
        </authorList>
    </citation>
    <scope>NUCLEOTIDE SEQUENCE [LARGE SCALE GENOMIC DNA]</scope>
    <source>
        <strain evidence="1 2">NBRC 103587</strain>
    </source>
</reference>
<comment type="caution">
    <text evidence="1">The sequence shown here is derived from an EMBL/GenBank/DDBJ whole genome shotgun (WGS) entry which is preliminary data.</text>
</comment>
<gene>
    <name evidence="1" type="ORF">GKA01_07060</name>
</gene>